<dbReference type="EMBL" id="VSRR010002229">
    <property type="protein sequence ID" value="MPC30313.1"/>
    <property type="molecule type" value="Genomic_DNA"/>
</dbReference>
<name>A0A5B7EBH5_PORTR</name>
<reference evidence="1 2" key="1">
    <citation type="submission" date="2019-05" db="EMBL/GenBank/DDBJ databases">
        <title>Another draft genome of Portunus trituberculatus and its Hox gene families provides insights of decapod evolution.</title>
        <authorList>
            <person name="Jeong J.-H."/>
            <person name="Song I."/>
            <person name="Kim S."/>
            <person name="Choi T."/>
            <person name="Kim D."/>
            <person name="Ryu S."/>
            <person name="Kim W."/>
        </authorList>
    </citation>
    <scope>NUCLEOTIDE SEQUENCE [LARGE SCALE GENOMIC DNA]</scope>
    <source>
        <tissue evidence="1">Muscle</tissue>
    </source>
</reference>
<protein>
    <submittedName>
        <fullName evidence="1">Uncharacterized protein</fullName>
    </submittedName>
</protein>
<evidence type="ECO:0000313" key="2">
    <source>
        <dbReference type="Proteomes" id="UP000324222"/>
    </source>
</evidence>
<gene>
    <name evidence="1" type="ORF">E2C01_023574</name>
</gene>
<comment type="caution">
    <text evidence="1">The sequence shown here is derived from an EMBL/GenBank/DDBJ whole genome shotgun (WGS) entry which is preliminary data.</text>
</comment>
<organism evidence="1 2">
    <name type="scientific">Portunus trituberculatus</name>
    <name type="common">Swimming crab</name>
    <name type="synonym">Neptunus trituberculatus</name>
    <dbReference type="NCBI Taxonomy" id="210409"/>
    <lineage>
        <taxon>Eukaryota</taxon>
        <taxon>Metazoa</taxon>
        <taxon>Ecdysozoa</taxon>
        <taxon>Arthropoda</taxon>
        <taxon>Crustacea</taxon>
        <taxon>Multicrustacea</taxon>
        <taxon>Malacostraca</taxon>
        <taxon>Eumalacostraca</taxon>
        <taxon>Eucarida</taxon>
        <taxon>Decapoda</taxon>
        <taxon>Pleocyemata</taxon>
        <taxon>Brachyura</taxon>
        <taxon>Eubrachyura</taxon>
        <taxon>Portunoidea</taxon>
        <taxon>Portunidae</taxon>
        <taxon>Portuninae</taxon>
        <taxon>Portunus</taxon>
    </lineage>
</organism>
<dbReference type="AlphaFoldDB" id="A0A5B7EBH5"/>
<sequence length="108" mass="11915">MTTEGNNKRLTEPESSSRLQQEIPRAGLLWGVVLDPDVLSQELLVIARVSTQVAVEHLQSMGHFVAPKVAGSRLLSVFLALEWPTNCFLDLLRSGLGSGESGRERTEW</sequence>
<proteinExistence type="predicted"/>
<keyword evidence="2" id="KW-1185">Reference proteome</keyword>
<dbReference type="Proteomes" id="UP000324222">
    <property type="component" value="Unassembled WGS sequence"/>
</dbReference>
<accession>A0A5B7EBH5</accession>
<evidence type="ECO:0000313" key="1">
    <source>
        <dbReference type="EMBL" id="MPC30313.1"/>
    </source>
</evidence>